<dbReference type="InterPro" id="IPR037066">
    <property type="entry name" value="Plug_dom_sf"/>
</dbReference>
<gene>
    <name evidence="10" type="ORF">CLV48_101410</name>
</gene>
<sequence>MIMVFKWATCFALFLTISLQATASKSESVQIKSIDEVIIKLDIREGNIEEILKTIEEKTEFSFFYTDKNIKDEQRLMISKTRGTVAEFLTEVASQKQLHFKQVNHVISVRSTSENFNANRIDVEIKEMNVEIRGKVISASGETIPGVAISVLGTTLGTVTDIDGNYRISVPEGSTLVFSYIGYATQRIAIGNRTVIDVILEQETQALEEVVIAALGIQKTSRSIGYSATNVGSDDVTINRTPNFMNALQGKIAGVNISSLGTGPGGTSKVRIRGQSSIAGQNNPLIVVNGIPIDNTNFGTRPGNQGADNAFGQRGGGVTADGGDGLSSINPDDIESMTVLKGAAASALYGSRAKDGVIMINTKSKGTAKGIGVTYNINHTIEQPLDFTDYQYEYGQGEFGVRPTTPNPTSGQWSFGERFAPGMTQVLFDGVVVPYEPVRNRIRDFFRNGQNTTNTISLATNNDKGGMSFSFADLNSKGIVPNNTFNRKTFNFGFTHDFSKKLSFRGNINYSIEKNNNPPNIADQDNSIPTAIYNMANSMPLDVLRENAFDANGNEAVYSRFRNRTNPYFTLERQFNEIKRDRIFGNIAAVYRFTDWLYIQGRVGQDYWSRTQKVNNFPTGQASRAAAPAGFVNGVLTQEARNFREINADFILSANKEFGDFAVDANVGGNYMKRESELHSTQVTDFVIRNLYTVQNGRAKDPIYDRVERGVNSLFAFAEFSYKKFLYINGTIRNDWFSTLSPENRSILYPSVSTSWVFTENTGSNDWFNFGKLRLAYAEVGSDSDVAPYSNVLFYGINANLFNGQPVGQPIGSTLPNPNLKPMRVAETEVGLEMKLLQGRLMVDLAAYNKITNDQIVTAQISDASGFINTSINSGSSRNRGVEMLITGVPVEVGNFTWESSFNVAYNKTLVLSLLTDNPGERITVGTHVFNGELRQVVGKEMGQVTGFGFLRNDQGQKIFGANGLPLRTPDMVEFGSALPRWIGGFTNSFNYKGLNFSFLIDFRLGGVMISGTNFNAVRHGLHKMTLEGREGGVVGQGVNQAGEPNTVVAPVQSYWEIVRSQGLVEPVVYDGGFWKLRQVTAGYDFTKFIPERWPVSGVRLNLVANNVLMLKKWVDNIDPESFGYTSDNLVGMEATGLPTTRGLGFNLNVKF</sequence>
<dbReference type="InterPro" id="IPR036942">
    <property type="entry name" value="Beta-barrel_TonB_sf"/>
</dbReference>
<dbReference type="SUPFAM" id="SSF56935">
    <property type="entry name" value="Porins"/>
    <property type="match status" value="1"/>
</dbReference>
<dbReference type="InterPro" id="IPR012910">
    <property type="entry name" value="Plug_dom"/>
</dbReference>
<dbReference type="NCBIfam" id="TIGR04056">
    <property type="entry name" value="OMP_RagA_SusC"/>
    <property type="match status" value="1"/>
</dbReference>
<keyword evidence="5 7" id="KW-0472">Membrane</keyword>
<dbReference type="Gene3D" id="2.60.40.1120">
    <property type="entry name" value="Carboxypeptidase-like, regulatory domain"/>
    <property type="match status" value="1"/>
</dbReference>
<dbReference type="Gene3D" id="2.40.170.20">
    <property type="entry name" value="TonB-dependent receptor, beta-barrel domain"/>
    <property type="match status" value="1"/>
</dbReference>
<feature type="signal peptide" evidence="8">
    <location>
        <begin position="1"/>
        <end position="23"/>
    </location>
</feature>
<accession>A0A2P8EDF4</accession>
<dbReference type="InterPro" id="IPR023997">
    <property type="entry name" value="TonB-dep_OMP_SusC/RagA_CS"/>
</dbReference>
<evidence type="ECO:0000256" key="5">
    <source>
        <dbReference type="ARBA" id="ARBA00023136"/>
    </source>
</evidence>
<dbReference type="Pfam" id="PF07715">
    <property type="entry name" value="Plug"/>
    <property type="match status" value="1"/>
</dbReference>
<organism evidence="10 11">
    <name type="scientific">Cecembia rubra</name>
    <dbReference type="NCBI Taxonomy" id="1485585"/>
    <lineage>
        <taxon>Bacteria</taxon>
        <taxon>Pseudomonadati</taxon>
        <taxon>Bacteroidota</taxon>
        <taxon>Cytophagia</taxon>
        <taxon>Cytophagales</taxon>
        <taxon>Cyclobacteriaceae</taxon>
        <taxon>Cecembia</taxon>
    </lineage>
</organism>
<keyword evidence="2 7" id="KW-0813">Transport</keyword>
<protein>
    <submittedName>
        <fullName evidence="10">TonB-linked SusC/RagA family outer membrane protein</fullName>
    </submittedName>
</protein>
<dbReference type="Gene3D" id="2.170.130.10">
    <property type="entry name" value="TonB-dependent receptor, plug domain"/>
    <property type="match status" value="1"/>
</dbReference>
<feature type="chain" id="PRO_5015134346" evidence="8">
    <location>
        <begin position="24"/>
        <end position="1152"/>
    </location>
</feature>
<evidence type="ECO:0000256" key="3">
    <source>
        <dbReference type="ARBA" id="ARBA00022452"/>
    </source>
</evidence>
<evidence type="ECO:0000259" key="9">
    <source>
        <dbReference type="Pfam" id="PF07715"/>
    </source>
</evidence>
<dbReference type="Pfam" id="PF13715">
    <property type="entry name" value="CarbopepD_reg_2"/>
    <property type="match status" value="1"/>
</dbReference>
<dbReference type="InterPro" id="IPR039426">
    <property type="entry name" value="TonB-dep_rcpt-like"/>
</dbReference>
<evidence type="ECO:0000313" key="11">
    <source>
        <dbReference type="Proteomes" id="UP000240708"/>
    </source>
</evidence>
<dbReference type="PROSITE" id="PS52016">
    <property type="entry name" value="TONB_DEPENDENT_REC_3"/>
    <property type="match status" value="1"/>
</dbReference>
<dbReference type="InterPro" id="IPR008969">
    <property type="entry name" value="CarboxyPept-like_regulatory"/>
</dbReference>
<dbReference type="EMBL" id="PYGF01000001">
    <property type="protein sequence ID" value="PSL07478.1"/>
    <property type="molecule type" value="Genomic_DNA"/>
</dbReference>
<dbReference type="AlphaFoldDB" id="A0A2P8EDF4"/>
<comment type="subcellular location">
    <subcellularLocation>
        <location evidence="1 7">Cell outer membrane</location>
        <topology evidence="1 7">Multi-pass membrane protein</topology>
    </subcellularLocation>
</comment>
<comment type="caution">
    <text evidence="10">The sequence shown here is derived from an EMBL/GenBank/DDBJ whole genome shotgun (WGS) entry which is preliminary data.</text>
</comment>
<dbReference type="InterPro" id="IPR023996">
    <property type="entry name" value="TonB-dep_OMP_SusC/RagA"/>
</dbReference>
<name>A0A2P8EDF4_9BACT</name>
<reference evidence="10 11" key="1">
    <citation type="submission" date="2018-03" db="EMBL/GenBank/DDBJ databases">
        <title>Genomic Encyclopedia of Archaeal and Bacterial Type Strains, Phase II (KMG-II): from individual species to whole genera.</title>
        <authorList>
            <person name="Goeker M."/>
        </authorList>
    </citation>
    <scope>NUCLEOTIDE SEQUENCE [LARGE SCALE GENOMIC DNA]</scope>
    <source>
        <strain evidence="10 11">DSM 28057</strain>
    </source>
</reference>
<comment type="similarity">
    <text evidence="7">Belongs to the TonB-dependent receptor family.</text>
</comment>
<dbReference type="GO" id="GO:0009279">
    <property type="term" value="C:cell outer membrane"/>
    <property type="evidence" value="ECO:0007669"/>
    <property type="project" value="UniProtKB-SubCell"/>
</dbReference>
<feature type="domain" description="TonB-dependent receptor plug" evidence="9">
    <location>
        <begin position="222"/>
        <end position="357"/>
    </location>
</feature>
<proteinExistence type="inferred from homology"/>
<dbReference type="SUPFAM" id="SSF49464">
    <property type="entry name" value="Carboxypeptidase regulatory domain-like"/>
    <property type="match status" value="1"/>
</dbReference>
<evidence type="ECO:0000313" key="10">
    <source>
        <dbReference type="EMBL" id="PSL07478.1"/>
    </source>
</evidence>
<keyword evidence="6 7" id="KW-0998">Cell outer membrane</keyword>
<evidence type="ECO:0000256" key="1">
    <source>
        <dbReference type="ARBA" id="ARBA00004571"/>
    </source>
</evidence>
<keyword evidence="11" id="KW-1185">Reference proteome</keyword>
<keyword evidence="8" id="KW-0732">Signal</keyword>
<evidence type="ECO:0000256" key="2">
    <source>
        <dbReference type="ARBA" id="ARBA00022448"/>
    </source>
</evidence>
<keyword evidence="4 7" id="KW-0812">Transmembrane</keyword>
<dbReference type="NCBIfam" id="TIGR04057">
    <property type="entry name" value="SusC_RagA_signa"/>
    <property type="match status" value="1"/>
</dbReference>
<evidence type="ECO:0000256" key="6">
    <source>
        <dbReference type="ARBA" id="ARBA00023237"/>
    </source>
</evidence>
<evidence type="ECO:0000256" key="7">
    <source>
        <dbReference type="PROSITE-ProRule" id="PRU01360"/>
    </source>
</evidence>
<dbReference type="FunFam" id="2.60.40.1120:FF:000003">
    <property type="entry name" value="Outer membrane protein Omp121"/>
    <property type="match status" value="1"/>
</dbReference>
<evidence type="ECO:0000256" key="8">
    <source>
        <dbReference type="SAM" id="SignalP"/>
    </source>
</evidence>
<dbReference type="Proteomes" id="UP000240708">
    <property type="component" value="Unassembled WGS sequence"/>
</dbReference>
<keyword evidence="3 7" id="KW-1134">Transmembrane beta strand</keyword>
<evidence type="ECO:0000256" key="4">
    <source>
        <dbReference type="ARBA" id="ARBA00022692"/>
    </source>
</evidence>